<dbReference type="Pfam" id="PF24626">
    <property type="entry name" value="SH3_Tf2-1"/>
    <property type="match status" value="1"/>
</dbReference>
<keyword evidence="11" id="KW-0695">RNA-directed DNA polymerase</keyword>
<dbReference type="InterPro" id="IPR029055">
    <property type="entry name" value="Ntn_hydrolases_N"/>
</dbReference>
<dbReference type="Gene3D" id="3.30.420.10">
    <property type="entry name" value="Ribonuclease H-like superfamily/Ribonuclease H"/>
    <property type="match status" value="1"/>
</dbReference>
<keyword evidence="9" id="KW-0255">Endonuclease</keyword>
<dbReference type="InterPro" id="IPR036397">
    <property type="entry name" value="RNaseH_sf"/>
</dbReference>
<dbReference type="GO" id="GO:0005634">
    <property type="term" value="C:nucleus"/>
    <property type="evidence" value="ECO:0007669"/>
    <property type="project" value="UniProtKB-SubCell"/>
</dbReference>
<dbReference type="PANTHER" id="PTHR37984">
    <property type="entry name" value="PROTEIN CBG26694"/>
    <property type="match status" value="1"/>
</dbReference>
<evidence type="ECO:0000256" key="1">
    <source>
        <dbReference type="ARBA" id="ARBA00002000"/>
    </source>
</evidence>
<dbReference type="PROSITE" id="PS50994">
    <property type="entry name" value="INTEGRASE"/>
    <property type="match status" value="1"/>
</dbReference>
<dbReference type="AlphaFoldDB" id="A0A445L8D4"/>
<gene>
    <name evidence="16" type="ORF">D0Y65_006375</name>
</gene>
<dbReference type="PANTHER" id="PTHR37984:SF5">
    <property type="entry name" value="PROTEIN NYNRIN-LIKE"/>
    <property type="match status" value="1"/>
</dbReference>
<dbReference type="InterPro" id="IPR050951">
    <property type="entry name" value="Retrovirus_Pol_polyprotein"/>
</dbReference>
<dbReference type="GO" id="GO:0019773">
    <property type="term" value="C:proteasome core complex, alpha-subunit complex"/>
    <property type="evidence" value="ECO:0007669"/>
    <property type="project" value="UniProtKB-UniRule"/>
</dbReference>
<accession>A0A445L8D4</accession>
<dbReference type="SUPFAM" id="SSF54160">
    <property type="entry name" value="Chromo domain-like"/>
    <property type="match status" value="1"/>
</dbReference>
<dbReference type="Pfam" id="PF00078">
    <property type="entry name" value="RVT_1"/>
    <property type="match status" value="1"/>
</dbReference>
<dbReference type="CDD" id="cd01647">
    <property type="entry name" value="RT_LTR"/>
    <property type="match status" value="1"/>
</dbReference>
<dbReference type="Gene3D" id="3.30.70.270">
    <property type="match status" value="1"/>
</dbReference>
<dbReference type="GO" id="GO:0004519">
    <property type="term" value="F:endonuclease activity"/>
    <property type="evidence" value="ECO:0007669"/>
    <property type="project" value="UniProtKB-KW"/>
</dbReference>
<dbReference type="Gene3D" id="3.10.10.10">
    <property type="entry name" value="HIV Type 1 Reverse Transcriptase, subunit A, domain 1"/>
    <property type="match status" value="1"/>
</dbReference>
<keyword evidence="17" id="KW-1185">Reference proteome</keyword>
<evidence type="ECO:0000256" key="8">
    <source>
        <dbReference type="ARBA" id="ARBA00022722"/>
    </source>
</evidence>
<proteinExistence type="inferred from homology"/>
<dbReference type="InterPro" id="IPR000477">
    <property type="entry name" value="RT_dom"/>
</dbReference>
<dbReference type="GO" id="GO:0005737">
    <property type="term" value="C:cytoplasm"/>
    <property type="evidence" value="ECO:0007669"/>
    <property type="project" value="UniProtKB-SubCell"/>
</dbReference>
<reference evidence="16 17" key="1">
    <citation type="submission" date="2018-09" db="EMBL/GenBank/DDBJ databases">
        <title>A high-quality reference genome of wild soybean provides a powerful tool to mine soybean genomes.</title>
        <authorList>
            <person name="Xie M."/>
            <person name="Chung C.Y.L."/>
            <person name="Li M.-W."/>
            <person name="Wong F.-L."/>
            <person name="Chan T.-F."/>
            <person name="Lam H.-M."/>
        </authorList>
    </citation>
    <scope>NUCLEOTIDE SEQUENCE [LARGE SCALE GENOMIC DNA]</scope>
    <source>
        <strain evidence="17">cv. W05</strain>
        <tissue evidence="16">Hypocotyl of etiolated seedlings</tissue>
    </source>
</reference>
<evidence type="ECO:0000256" key="14">
    <source>
        <dbReference type="PROSITE-ProRule" id="PRU00808"/>
    </source>
</evidence>
<comment type="subcellular location">
    <subcellularLocation>
        <location evidence="3">Cytoplasm</location>
    </subcellularLocation>
    <subcellularLocation>
        <location evidence="2">Nucleus</location>
    </subcellularLocation>
</comment>
<dbReference type="Pfam" id="PF00227">
    <property type="entry name" value="Proteasome"/>
    <property type="match status" value="1"/>
</dbReference>
<dbReference type="Gene3D" id="3.10.20.370">
    <property type="match status" value="1"/>
</dbReference>
<dbReference type="InterPro" id="IPR001353">
    <property type="entry name" value="Proteasome_sua/b"/>
</dbReference>
<keyword evidence="12 14" id="KW-0647">Proteasome</keyword>
<dbReference type="GO" id="GO:0003964">
    <property type="term" value="F:RNA-directed DNA polymerase activity"/>
    <property type="evidence" value="ECO:0007669"/>
    <property type="project" value="UniProtKB-KW"/>
</dbReference>
<comment type="subunit">
    <text evidence="4">Component of the 20S core complex of the 26S proteasome. The 26S proteasome is composed of a core protease (CP), known as the 20S proteasome, capped at one or both ends by the 19S regulatory particle (RP/PA700). The 20S proteasome core is composed of 28 subunits that are arranged in four stacked rings, resulting in a barrel-shaped structure. The two end rings are each formed by seven alpha subunits, and the two central rings are each formed by seven beta subunits. The catalytic chamber with the active sites is on the inside of the barrel.</text>
</comment>
<keyword evidence="10" id="KW-0378">Hydrolase</keyword>
<name>A0A445L8D4_GLYSO</name>
<comment type="similarity">
    <text evidence="14">Belongs to the peptidase T1A family.</text>
</comment>
<dbReference type="CDD" id="cd03750">
    <property type="entry name" value="proteasome_alpha_type_2"/>
    <property type="match status" value="1"/>
</dbReference>
<organism evidence="16 17">
    <name type="scientific">Glycine soja</name>
    <name type="common">Wild soybean</name>
    <dbReference type="NCBI Taxonomy" id="3848"/>
    <lineage>
        <taxon>Eukaryota</taxon>
        <taxon>Viridiplantae</taxon>
        <taxon>Streptophyta</taxon>
        <taxon>Embryophyta</taxon>
        <taxon>Tracheophyta</taxon>
        <taxon>Spermatophyta</taxon>
        <taxon>Magnoliopsida</taxon>
        <taxon>eudicotyledons</taxon>
        <taxon>Gunneridae</taxon>
        <taxon>Pentapetalae</taxon>
        <taxon>rosids</taxon>
        <taxon>fabids</taxon>
        <taxon>Fabales</taxon>
        <taxon>Fabaceae</taxon>
        <taxon>Papilionoideae</taxon>
        <taxon>50 kb inversion clade</taxon>
        <taxon>NPAAA clade</taxon>
        <taxon>indigoferoid/millettioid clade</taxon>
        <taxon>Phaseoleae</taxon>
        <taxon>Glycine</taxon>
        <taxon>Glycine subgen. Soja</taxon>
    </lineage>
</organism>
<keyword evidence="6" id="KW-0808">Transferase</keyword>
<dbReference type="EMBL" id="QZWG01000003">
    <property type="protein sequence ID" value="RZC19521.1"/>
    <property type="molecule type" value="Genomic_DNA"/>
</dbReference>
<evidence type="ECO:0000259" key="15">
    <source>
        <dbReference type="PROSITE" id="PS50994"/>
    </source>
</evidence>
<dbReference type="SUPFAM" id="SSF56235">
    <property type="entry name" value="N-terminal nucleophile aminohydrolases (Ntn hydrolases)"/>
    <property type="match status" value="1"/>
</dbReference>
<dbReference type="InterPro" id="IPR043502">
    <property type="entry name" value="DNA/RNA_pol_sf"/>
</dbReference>
<evidence type="ECO:0000256" key="10">
    <source>
        <dbReference type="ARBA" id="ARBA00022801"/>
    </source>
</evidence>
<evidence type="ECO:0000256" key="13">
    <source>
        <dbReference type="ARBA" id="ARBA00023242"/>
    </source>
</evidence>
<dbReference type="GO" id="GO:0015074">
    <property type="term" value="P:DNA integration"/>
    <property type="evidence" value="ECO:0007669"/>
    <property type="project" value="InterPro"/>
</dbReference>
<keyword evidence="7" id="KW-0548">Nucleotidyltransferase</keyword>
<evidence type="ECO:0000313" key="17">
    <source>
        <dbReference type="Proteomes" id="UP000289340"/>
    </source>
</evidence>
<dbReference type="Gene3D" id="3.60.20.10">
    <property type="entry name" value="Glutamine Phosphoribosylpyrophosphate, subunit 1, domain 1"/>
    <property type="match status" value="1"/>
</dbReference>
<dbReference type="InterPro" id="IPR023332">
    <property type="entry name" value="Proteasome_alpha-type"/>
</dbReference>
<keyword evidence="13" id="KW-0539">Nucleus</keyword>
<evidence type="ECO:0000256" key="11">
    <source>
        <dbReference type="ARBA" id="ARBA00022918"/>
    </source>
</evidence>
<evidence type="ECO:0000313" key="16">
    <source>
        <dbReference type="EMBL" id="RZC19521.1"/>
    </source>
</evidence>
<evidence type="ECO:0000256" key="7">
    <source>
        <dbReference type="ARBA" id="ARBA00022695"/>
    </source>
</evidence>
<dbReference type="InterPro" id="IPR041373">
    <property type="entry name" value="RT_RNaseH"/>
</dbReference>
<dbReference type="FunFam" id="3.60.20.10:FF:000028">
    <property type="entry name" value="Proteasome subunit alpha type"/>
    <property type="match status" value="1"/>
</dbReference>
<comment type="function">
    <text evidence="1">The proteasome is a multicatalytic proteinase complex which is characterized by its ability to cleave peptides with Arg, Phe, Tyr, Leu, and Glu adjacent to the leaving group at neutral or slightly basic pH. The proteasome has an ATP-dependent proteolytic activity.</text>
</comment>
<dbReference type="Proteomes" id="UP000289340">
    <property type="component" value="Chromosome 3"/>
</dbReference>
<keyword evidence="8" id="KW-0540">Nuclease</keyword>
<dbReference type="InterPro" id="IPR001584">
    <property type="entry name" value="Integrase_cat-core"/>
</dbReference>
<evidence type="ECO:0000256" key="4">
    <source>
        <dbReference type="ARBA" id="ARBA00011517"/>
    </source>
</evidence>
<dbReference type="InterPro" id="IPR016197">
    <property type="entry name" value="Chromo-like_dom_sf"/>
</dbReference>
<dbReference type="CDD" id="cd09274">
    <property type="entry name" value="RNase_HI_RT_Ty3"/>
    <property type="match status" value="1"/>
</dbReference>
<dbReference type="GO" id="GO:0051603">
    <property type="term" value="P:proteolysis involved in protein catabolic process"/>
    <property type="evidence" value="ECO:0007669"/>
    <property type="project" value="InterPro"/>
</dbReference>
<feature type="domain" description="Integrase catalytic" evidence="15">
    <location>
        <begin position="326"/>
        <end position="438"/>
    </location>
</feature>
<evidence type="ECO:0000256" key="9">
    <source>
        <dbReference type="ARBA" id="ARBA00022759"/>
    </source>
</evidence>
<evidence type="ECO:0000256" key="3">
    <source>
        <dbReference type="ARBA" id="ARBA00004496"/>
    </source>
</evidence>
<keyword evidence="5" id="KW-0963">Cytoplasm</keyword>
<evidence type="ECO:0000256" key="12">
    <source>
        <dbReference type="ARBA" id="ARBA00022942"/>
    </source>
</evidence>
<dbReference type="GO" id="GO:0016787">
    <property type="term" value="F:hydrolase activity"/>
    <property type="evidence" value="ECO:0007669"/>
    <property type="project" value="UniProtKB-KW"/>
</dbReference>
<dbReference type="InterPro" id="IPR012337">
    <property type="entry name" value="RNaseH-like_sf"/>
</dbReference>
<dbReference type="SUPFAM" id="SSF56672">
    <property type="entry name" value="DNA/RNA polymerases"/>
    <property type="match status" value="1"/>
</dbReference>
<evidence type="ECO:0000256" key="6">
    <source>
        <dbReference type="ARBA" id="ARBA00022679"/>
    </source>
</evidence>
<sequence length="864" mass="97283">MLQTSFIQLSHSPFSSPVLLVKTKDSSWWCCVDYRALNAITTKDRFPMPTIDELLDELANASYFSKLDLRQGFHQIPMATDDMPKTALRPHQGHYEYKSFSMTSSCIVHPWMFTSTTCRAGVAPDPSKISAMLDWRTPQSVTDLRGFLGLTGIYPSQGHHDLGPYSDFTLPFILEADASGTAMGAVLQQHSHPIAFFSKVFCPRLQHASTYIRELHAITSVVRKWRHYLLGYPFVIITDHKSLKDLMSQYRSGSGNVAVDALSRIHTSESQHFALSMANFEFLEQLRLSLQDTQEFCDYSRWIQDNLGEHTNFSVKYETLKPTGLLQPLPIPCTIWEDLSMDFITGLPPSHGLSVILVVVDRFTKGAHFGALPATYTAHKVNLLFIDIVCKLHGFSRNIVSDRDPIFISRFWCELFRISGTKLRMSTSYHPETDDQTEAPPSPPQYLAGTSLIEAVDSLMMSRTQLHSSFQRRLAKAQVAMERTANSHRRDVHFDVGDWVFVRLRPYRQTSLQSAYSKLSKRFYGPFCILERIGPVAYRLQLPTSSKIHIVFHVSLLKPYRGDTPTTLDPLPPLQSDNHPVVEPLSILDWKWDTNYTPPVQKVLVQWTGLAPEDTTWEDWDSICTSYNLGDKGQDAKAALGFEFQALVFTSVLGFLSKFSRIEIAEGAAANGVVIATEKKLPSILVDETSVQKIQLLTPNIGVVYSGMGPDFRVLVRKSRKQAEQYHRLYKEPIPVNQLVREVAAVMQEFTQSGGVRPFGVSLLVAGFDDNGPQLYQVDPSGSYFSWKASAMGKNVSNAKTFLEKRYTDDMELDDSVHTAILTLKEGFEGQISGKNIEIGIIGADKKFRVLTPAEIDDYLAEVE</sequence>
<dbReference type="InterPro" id="IPR056924">
    <property type="entry name" value="SH3_Tf2-1"/>
</dbReference>
<dbReference type="PROSITE" id="PS51475">
    <property type="entry name" value="PROTEASOME_ALPHA_2"/>
    <property type="match status" value="1"/>
</dbReference>
<comment type="caution">
    <text evidence="16">The sequence shown here is derived from an EMBL/GenBank/DDBJ whole genome shotgun (WGS) entry which is preliminary data.</text>
</comment>
<dbReference type="InterPro" id="IPR043128">
    <property type="entry name" value="Rev_trsase/Diguanyl_cyclase"/>
</dbReference>
<protein>
    <submittedName>
        <fullName evidence="16">Proteasome subunit alpha type-2-A</fullName>
    </submittedName>
</protein>
<evidence type="ECO:0000256" key="2">
    <source>
        <dbReference type="ARBA" id="ARBA00004123"/>
    </source>
</evidence>
<dbReference type="GO" id="GO:0003676">
    <property type="term" value="F:nucleic acid binding"/>
    <property type="evidence" value="ECO:0007669"/>
    <property type="project" value="InterPro"/>
</dbReference>
<evidence type="ECO:0000256" key="5">
    <source>
        <dbReference type="ARBA" id="ARBA00022490"/>
    </source>
</evidence>
<dbReference type="SUPFAM" id="SSF53098">
    <property type="entry name" value="Ribonuclease H-like"/>
    <property type="match status" value="1"/>
</dbReference>
<dbReference type="Pfam" id="PF17917">
    <property type="entry name" value="RT_RNaseH"/>
    <property type="match status" value="1"/>
</dbReference>